<dbReference type="EMBL" id="VIIS01000007">
    <property type="protein sequence ID" value="KAF0314665.1"/>
    <property type="molecule type" value="Genomic_DNA"/>
</dbReference>
<dbReference type="Gene3D" id="3.30.420.10">
    <property type="entry name" value="Ribonuclease H-like superfamily/Ribonuclease H"/>
    <property type="match status" value="1"/>
</dbReference>
<keyword evidence="3" id="KW-1185">Reference proteome</keyword>
<evidence type="ECO:0000313" key="2">
    <source>
        <dbReference type="EMBL" id="KAF0314665.1"/>
    </source>
</evidence>
<organism evidence="2 3">
    <name type="scientific">Amphibalanus amphitrite</name>
    <name type="common">Striped barnacle</name>
    <name type="synonym">Balanus amphitrite</name>
    <dbReference type="NCBI Taxonomy" id="1232801"/>
    <lineage>
        <taxon>Eukaryota</taxon>
        <taxon>Metazoa</taxon>
        <taxon>Ecdysozoa</taxon>
        <taxon>Arthropoda</taxon>
        <taxon>Crustacea</taxon>
        <taxon>Multicrustacea</taxon>
        <taxon>Cirripedia</taxon>
        <taxon>Thoracica</taxon>
        <taxon>Thoracicalcarea</taxon>
        <taxon>Balanomorpha</taxon>
        <taxon>Balanoidea</taxon>
        <taxon>Balanidae</taxon>
        <taxon>Amphibalaninae</taxon>
        <taxon>Amphibalanus</taxon>
    </lineage>
</organism>
<accession>A0A6A4X639</accession>
<name>A0A6A4X639_AMPAM</name>
<dbReference type="AlphaFoldDB" id="A0A6A4X639"/>
<dbReference type="GO" id="GO:0004523">
    <property type="term" value="F:RNA-DNA hybrid ribonuclease activity"/>
    <property type="evidence" value="ECO:0007669"/>
    <property type="project" value="InterPro"/>
</dbReference>
<reference evidence="2 3" key="1">
    <citation type="submission" date="2019-07" db="EMBL/GenBank/DDBJ databases">
        <title>Draft genome assembly of a fouling barnacle, Amphibalanus amphitrite (Darwin, 1854): The first reference genome for Thecostraca.</title>
        <authorList>
            <person name="Kim W."/>
        </authorList>
    </citation>
    <scope>NUCLEOTIDE SEQUENCE [LARGE SCALE GENOMIC DNA]</scope>
    <source>
        <strain evidence="2">SNU_AA5</strain>
        <tissue evidence="2">Soma without cirri and trophi</tissue>
    </source>
</reference>
<sequence length="226" mass="24815">MVALRAALNHLRDHPHQPSAPITICSDSQSVLATLREGPASQKTLLGAAIWTELAALADPSRRIHLQWVPSHCGVDGNERADQIAKEAAALPQAAVPVDVATAHRAAARLARDRTIAAWPEGWYRTLMGNRLPPPAATGDRSSAVDVHQLRAGHWSGSRQYLHRIGRNPSDDCRQHFFFRCPALMGWRLRRYGTIFPNPEDVRDDGEVAALAAAVRDLQSRTATPR</sequence>
<evidence type="ECO:0000259" key="1">
    <source>
        <dbReference type="PROSITE" id="PS50879"/>
    </source>
</evidence>
<dbReference type="InterPro" id="IPR002156">
    <property type="entry name" value="RNaseH_domain"/>
</dbReference>
<feature type="domain" description="RNase H type-1" evidence="1">
    <location>
        <begin position="1"/>
        <end position="90"/>
    </location>
</feature>
<evidence type="ECO:0000313" key="3">
    <source>
        <dbReference type="Proteomes" id="UP000440578"/>
    </source>
</evidence>
<gene>
    <name evidence="2" type="ORF">FJT64_014906</name>
</gene>
<dbReference type="SUPFAM" id="SSF53098">
    <property type="entry name" value="Ribonuclease H-like"/>
    <property type="match status" value="1"/>
</dbReference>
<comment type="caution">
    <text evidence="2">The sequence shown here is derived from an EMBL/GenBank/DDBJ whole genome shotgun (WGS) entry which is preliminary data.</text>
</comment>
<dbReference type="Pfam" id="PF00075">
    <property type="entry name" value="RNase_H"/>
    <property type="match status" value="1"/>
</dbReference>
<protein>
    <recommendedName>
        <fullName evidence="1">RNase H type-1 domain-containing protein</fullName>
    </recommendedName>
</protein>
<dbReference type="CDD" id="cd09276">
    <property type="entry name" value="Rnase_HI_RT_non_LTR"/>
    <property type="match status" value="1"/>
</dbReference>
<dbReference type="InterPro" id="IPR012337">
    <property type="entry name" value="RNaseH-like_sf"/>
</dbReference>
<proteinExistence type="predicted"/>
<dbReference type="InterPro" id="IPR036397">
    <property type="entry name" value="RNaseH_sf"/>
</dbReference>
<dbReference type="PROSITE" id="PS50879">
    <property type="entry name" value="RNASE_H_1"/>
    <property type="match status" value="1"/>
</dbReference>
<dbReference type="GO" id="GO:0003676">
    <property type="term" value="F:nucleic acid binding"/>
    <property type="evidence" value="ECO:0007669"/>
    <property type="project" value="InterPro"/>
</dbReference>
<dbReference type="Proteomes" id="UP000440578">
    <property type="component" value="Unassembled WGS sequence"/>
</dbReference>